<dbReference type="GO" id="GO:0009276">
    <property type="term" value="C:Gram-negative-bacterium-type cell wall"/>
    <property type="evidence" value="ECO:0007669"/>
    <property type="project" value="InterPro"/>
</dbReference>
<evidence type="ECO:0000256" key="7">
    <source>
        <dbReference type="ARBA" id="ARBA00022927"/>
    </source>
</evidence>
<organism evidence="14 15">
    <name type="scientific">Trabulsiella guamensis ATCC 49490</name>
    <dbReference type="NCBI Taxonomy" id="1005994"/>
    <lineage>
        <taxon>Bacteria</taxon>
        <taxon>Pseudomonadati</taxon>
        <taxon>Pseudomonadota</taxon>
        <taxon>Gammaproteobacteria</taxon>
        <taxon>Enterobacterales</taxon>
        <taxon>Enterobacteriaceae</taxon>
        <taxon>Trabulsiella</taxon>
    </lineage>
</organism>
<keyword evidence="7 10" id="KW-0653">Protein transport</keyword>
<evidence type="ECO:0000256" key="4">
    <source>
        <dbReference type="ARBA" id="ARBA00022475"/>
    </source>
</evidence>
<sequence>MQTHPTLIVRPASEGTPFTEWLSDGQAGRSDAADILLSLSALPGAQNVCLLLPANWLTCCQFSLPPGSTTPPQQAIAWQVEEQLIGNSEALHWTIAGRQDDICYVLGVDKEKLKQLLDTWRQAGLTITAVVPDGCYLPLSEDRWSALPLENGWLVRHAEFSWSYMTHAIFKQLTQRFSPEAPLICEDMQPLLSYSQQFTTPPINLLHSEFGVVKPAYPVSAAWRKRITGFTSAAILMYLGVQGAIIWGLHQEQNTQRLTLQENWQRYFPGDKQQGNYRFFFRQKVKRFSPDPLTRLRQLEKSLKAVPGIELGHFAADKETGTLTLTVRAADAATIAQLIAHSGNTLALKLSSPATNNIYSLQDGGLQ</sequence>
<keyword evidence="5" id="KW-0997">Cell inner membrane</keyword>
<feature type="domain" description="GspL cytoplasmic actin-ATPase-like" evidence="12">
    <location>
        <begin position="7"/>
        <end position="186"/>
    </location>
</feature>
<comment type="caution">
    <text evidence="14">The sequence shown here is derived from an EMBL/GenBank/DDBJ whole genome shotgun (WGS) entry which is preliminary data.</text>
</comment>
<dbReference type="AlphaFoldDB" id="A0A085A4M3"/>
<comment type="similarity">
    <text evidence="2 10">Belongs to the GSP L family.</text>
</comment>
<dbReference type="GO" id="GO:0015627">
    <property type="term" value="C:type II protein secretion system complex"/>
    <property type="evidence" value="ECO:0007669"/>
    <property type="project" value="InterPro"/>
</dbReference>
<comment type="function">
    <text evidence="10">Inner membrane component of the type II secretion system required for the energy-dependent secretion of extracellular factors such as proteases and toxins from the periplasm.</text>
</comment>
<name>A0A085A4M3_9ENTR</name>
<keyword evidence="6 11" id="KW-0812">Transmembrane</keyword>
<evidence type="ECO:0000313" key="14">
    <source>
        <dbReference type="EMBL" id="KFC05168.1"/>
    </source>
</evidence>
<dbReference type="RefSeq" id="WP_038158544.1">
    <property type="nucleotide sequence ID" value="NZ_JMTB01000092.1"/>
</dbReference>
<keyword evidence="9 11" id="KW-0472">Membrane</keyword>
<evidence type="ECO:0000256" key="3">
    <source>
        <dbReference type="ARBA" id="ARBA00022448"/>
    </source>
</evidence>
<evidence type="ECO:0000259" key="12">
    <source>
        <dbReference type="Pfam" id="PF05134"/>
    </source>
</evidence>
<dbReference type="PIRSF" id="PIRSF015761">
    <property type="entry name" value="Protein_L"/>
    <property type="match status" value="1"/>
</dbReference>
<evidence type="ECO:0000256" key="9">
    <source>
        <dbReference type="ARBA" id="ARBA00023136"/>
    </source>
</evidence>
<keyword evidence="3 10" id="KW-0813">Transport</keyword>
<dbReference type="eggNOG" id="COG3297">
    <property type="taxonomic scope" value="Bacteria"/>
</dbReference>
<evidence type="ECO:0000256" key="6">
    <source>
        <dbReference type="ARBA" id="ARBA00022692"/>
    </source>
</evidence>
<feature type="transmembrane region" description="Helical" evidence="11">
    <location>
        <begin position="227"/>
        <end position="249"/>
    </location>
</feature>
<dbReference type="GO" id="GO:0015628">
    <property type="term" value="P:protein secretion by the type II secretion system"/>
    <property type="evidence" value="ECO:0007669"/>
    <property type="project" value="InterPro"/>
</dbReference>
<evidence type="ECO:0000256" key="1">
    <source>
        <dbReference type="ARBA" id="ARBA00004377"/>
    </source>
</evidence>
<evidence type="ECO:0000256" key="8">
    <source>
        <dbReference type="ARBA" id="ARBA00022989"/>
    </source>
</evidence>
<dbReference type="InterPro" id="IPR025691">
    <property type="entry name" value="GspL_pp_dom"/>
</dbReference>
<evidence type="ECO:0000256" key="10">
    <source>
        <dbReference type="PIRNR" id="PIRNR015761"/>
    </source>
</evidence>
<dbReference type="GO" id="GO:0005886">
    <property type="term" value="C:plasma membrane"/>
    <property type="evidence" value="ECO:0007669"/>
    <property type="project" value="UniProtKB-SubCell"/>
</dbReference>
<keyword evidence="8 11" id="KW-1133">Transmembrane helix</keyword>
<evidence type="ECO:0000313" key="15">
    <source>
        <dbReference type="Proteomes" id="UP000028630"/>
    </source>
</evidence>
<dbReference type="InterPro" id="IPR043129">
    <property type="entry name" value="ATPase_NBD"/>
</dbReference>
<keyword evidence="15" id="KW-1185">Reference proteome</keyword>
<dbReference type="OrthoDB" id="7011844at2"/>
<proteinExistence type="inferred from homology"/>
<dbReference type="Pfam" id="PF12693">
    <property type="entry name" value="GspL_C"/>
    <property type="match status" value="1"/>
</dbReference>
<reference evidence="15" key="1">
    <citation type="submission" date="2014-05" db="EMBL/GenBank/DDBJ databases">
        <title>ATOL: Assembling a taxonomically balanced genome-scale reconstruction of the evolutionary history of the Enterobacteriaceae.</title>
        <authorList>
            <person name="Plunkett G. III"/>
            <person name="Neeno-Eckwall E.C."/>
            <person name="Glasner J.D."/>
            <person name="Perna N.T."/>
        </authorList>
    </citation>
    <scope>NUCLEOTIDE SEQUENCE [LARGE SCALE GENOMIC DNA]</scope>
    <source>
        <strain evidence="15">ATCC 49490</strain>
    </source>
</reference>
<evidence type="ECO:0000259" key="13">
    <source>
        <dbReference type="Pfam" id="PF12693"/>
    </source>
</evidence>
<keyword evidence="4" id="KW-1003">Cell membrane</keyword>
<evidence type="ECO:0000256" key="5">
    <source>
        <dbReference type="ARBA" id="ARBA00022519"/>
    </source>
</evidence>
<comment type="subcellular location">
    <subcellularLocation>
        <location evidence="1">Cell inner membrane</location>
        <topology evidence="1">Single-pass membrane protein</topology>
    </subcellularLocation>
</comment>
<dbReference type="InterPro" id="IPR007812">
    <property type="entry name" value="T2SS_protein-GspL"/>
</dbReference>
<protein>
    <recommendedName>
        <fullName evidence="10">Type II secretion system protein L</fullName>
        <shortName evidence="10">T2SS protein L</shortName>
    </recommendedName>
</protein>
<dbReference type="CDD" id="cd24017">
    <property type="entry name" value="ASKHA_T2SSL_N"/>
    <property type="match status" value="1"/>
</dbReference>
<dbReference type="Proteomes" id="UP000028630">
    <property type="component" value="Unassembled WGS sequence"/>
</dbReference>
<dbReference type="Gene3D" id="3.30.420.380">
    <property type="match status" value="1"/>
</dbReference>
<evidence type="ECO:0000256" key="2">
    <source>
        <dbReference type="ARBA" id="ARBA00005318"/>
    </source>
</evidence>
<dbReference type="NCBIfam" id="TIGR01709">
    <property type="entry name" value="typeII_sec_gspL"/>
    <property type="match status" value="1"/>
</dbReference>
<evidence type="ECO:0000256" key="11">
    <source>
        <dbReference type="SAM" id="Phobius"/>
    </source>
</evidence>
<feature type="domain" description="GspL periplasmic" evidence="13">
    <location>
        <begin position="222"/>
        <end position="347"/>
    </location>
</feature>
<accession>A0A085A4M3</accession>
<dbReference type="EMBL" id="JMTB01000092">
    <property type="protein sequence ID" value="KFC05168.1"/>
    <property type="molecule type" value="Genomic_DNA"/>
</dbReference>
<gene>
    <name evidence="14" type="ORF">GTGU_03036</name>
</gene>
<dbReference type="SUPFAM" id="SSF53067">
    <property type="entry name" value="Actin-like ATPase domain"/>
    <property type="match status" value="1"/>
</dbReference>
<dbReference type="Pfam" id="PF05134">
    <property type="entry name" value="T2SSL"/>
    <property type="match status" value="1"/>
</dbReference>
<dbReference type="InterPro" id="IPR024230">
    <property type="entry name" value="GspL_cyto_dom"/>
</dbReference>